<organism evidence="1 2">
    <name type="scientific">Gossypium aridum</name>
    <name type="common">American cotton</name>
    <name type="synonym">Erioxylum aridum</name>
    <dbReference type="NCBI Taxonomy" id="34290"/>
    <lineage>
        <taxon>Eukaryota</taxon>
        <taxon>Viridiplantae</taxon>
        <taxon>Streptophyta</taxon>
        <taxon>Embryophyta</taxon>
        <taxon>Tracheophyta</taxon>
        <taxon>Spermatophyta</taxon>
        <taxon>Magnoliopsida</taxon>
        <taxon>eudicotyledons</taxon>
        <taxon>Gunneridae</taxon>
        <taxon>Pentapetalae</taxon>
        <taxon>rosids</taxon>
        <taxon>malvids</taxon>
        <taxon>Malvales</taxon>
        <taxon>Malvaceae</taxon>
        <taxon>Malvoideae</taxon>
        <taxon>Gossypium</taxon>
    </lineage>
</organism>
<name>A0A7J8XZB4_GOSAI</name>
<gene>
    <name evidence="1" type="ORF">Goari_010194</name>
</gene>
<proteinExistence type="predicted"/>
<feature type="non-terminal residue" evidence="1">
    <location>
        <position position="38"/>
    </location>
</feature>
<keyword evidence="2" id="KW-1185">Reference proteome</keyword>
<evidence type="ECO:0000313" key="2">
    <source>
        <dbReference type="Proteomes" id="UP000593577"/>
    </source>
</evidence>
<accession>A0A7J8XZB4</accession>
<reference evidence="1 2" key="1">
    <citation type="journal article" date="2019" name="Genome Biol. Evol.">
        <title>Insights into the evolution of the New World diploid cottons (Gossypium, subgenus Houzingenia) based on genome sequencing.</title>
        <authorList>
            <person name="Grover C.E."/>
            <person name="Arick M.A. 2nd"/>
            <person name="Thrash A."/>
            <person name="Conover J.L."/>
            <person name="Sanders W.S."/>
            <person name="Peterson D.G."/>
            <person name="Frelichowski J.E."/>
            <person name="Scheffler J.A."/>
            <person name="Scheffler B.E."/>
            <person name="Wendel J.F."/>
        </authorList>
    </citation>
    <scope>NUCLEOTIDE SEQUENCE [LARGE SCALE GENOMIC DNA]</scope>
    <source>
        <strain evidence="1">185</strain>
        <tissue evidence="1">Leaf</tissue>
    </source>
</reference>
<sequence length="38" mass="4469">MNSEQKPDTPVKEHMLKLMRFFLKVEDNGAELDVNHLN</sequence>
<comment type="caution">
    <text evidence="1">The sequence shown here is derived from an EMBL/GenBank/DDBJ whole genome shotgun (WGS) entry which is preliminary data.</text>
</comment>
<evidence type="ECO:0000313" key="1">
    <source>
        <dbReference type="EMBL" id="MBA0692656.1"/>
    </source>
</evidence>
<dbReference type="EMBL" id="JABFAA010000009">
    <property type="protein sequence ID" value="MBA0692656.1"/>
    <property type="molecule type" value="Genomic_DNA"/>
</dbReference>
<dbReference type="AlphaFoldDB" id="A0A7J8XZB4"/>
<protein>
    <submittedName>
        <fullName evidence="1">Uncharacterized protein</fullName>
    </submittedName>
</protein>
<dbReference type="Proteomes" id="UP000593577">
    <property type="component" value="Unassembled WGS sequence"/>
</dbReference>